<dbReference type="EMBL" id="CP003156">
    <property type="protein sequence ID" value="AEV34264.1"/>
    <property type="molecule type" value="Genomic_DNA"/>
</dbReference>
<dbReference type="GO" id="GO:0016757">
    <property type="term" value="F:glycosyltransferase activity"/>
    <property type="evidence" value="ECO:0007669"/>
    <property type="project" value="InterPro"/>
</dbReference>
<dbReference type="KEGG" id="oho:Oweho_3313"/>
<dbReference type="InterPro" id="IPR001296">
    <property type="entry name" value="Glyco_trans_1"/>
</dbReference>
<dbReference type="PANTHER" id="PTHR45947:SF3">
    <property type="entry name" value="SULFOQUINOVOSYL TRANSFERASE SQD2"/>
    <property type="match status" value="1"/>
</dbReference>
<dbReference type="RefSeq" id="WP_014203611.1">
    <property type="nucleotide sequence ID" value="NC_016599.1"/>
</dbReference>
<protein>
    <submittedName>
        <fullName evidence="2">Glycosyltransferase</fullName>
    </submittedName>
</protein>
<proteinExistence type="predicted"/>
<reference evidence="2 3" key="1">
    <citation type="journal article" date="2012" name="Stand. Genomic Sci.">
        <title>Genome sequence of the orange-pigmented seawater bacterium Owenweeksia hongkongensis type strain (UST20020801(T)).</title>
        <authorList>
            <person name="Riedel T."/>
            <person name="Held B."/>
            <person name="Nolan M."/>
            <person name="Lucas S."/>
            <person name="Lapidus A."/>
            <person name="Tice H."/>
            <person name="Del Rio T.G."/>
            <person name="Cheng J.F."/>
            <person name="Han C."/>
            <person name="Tapia R."/>
            <person name="Goodwin L.A."/>
            <person name="Pitluck S."/>
            <person name="Liolios K."/>
            <person name="Mavromatis K."/>
            <person name="Pagani I."/>
            <person name="Ivanova N."/>
            <person name="Mikhailova N."/>
            <person name="Pati A."/>
            <person name="Chen A."/>
            <person name="Palaniappan K."/>
            <person name="Rohde M."/>
            <person name="Tindall B.J."/>
            <person name="Detter J.C."/>
            <person name="Goker M."/>
            <person name="Woyke T."/>
            <person name="Bristow J."/>
            <person name="Eisen J.A."/>
            <person name="Markowitz V."/>
            <person name="Hugenholtz P."/>
            <person name="Klenk H.P."/>
            <person name="Kyrpides N.C."/>
        </authorList>
    </citation>
    <scope>NUCLEOTIDE SEQUENCE</scope>
    <source>
        <strain evidence="3">DSM 17368 / JCM 12287 / NRRL B-23963</strain>
    </source>
</reference>
<feature type="domain" description="Glycosyl transferase family 1" evidence="1">
    <location>
        <begin position="170"/>
        <end position="328"/>
    </location>
</feature>
<organism evidence="2 3">
    <name type="scientific">Owenweeksia hongkongensis (strain DSM 17368 / CIP 108786 / JCM 12287 / NRRL B-23963 / UST20020801)</name>
    <dbReference type="NCBI Taxonomy" id="926562"/>
    <lineage>
        <taxon>Bacteria</taxon>
        <taxon>Pseudomonadati</taxon>
        <taxon>Bacteroidota</taxon>
        <taxon>Flavobacteriia</taxon>
        <taxon>Flavobacteriales</taxon>
        <taxon>Owenweeksiaceae</taxon>
        <taxon>Owenweeksia</taxon>
    </lineage>
</organism>
<dbReference type="Gene3D" id="3.40.50.2000">
    <property type="entry name" value="Glycogen Phosphorylase B"/>
    <property type="match status" value="2"/>
</dbReference>
<dbReference type="OrthoDB" id="9790710at2"/>
<keyword evidence="2" id="KW-0808">Transferase</keyword>
<dbReference type="Proteomes" id="UP000005631">
    <property type="component" value="Chromosome"/>
</dbReference>
<dbReference type="SUPFAM" id="SSF53756">
    <property type="entry name" value="UDP-Glycosyltransferase/glycogen phosphorylase"/>
    <property type="match status" value="1"/>
</dbReference>
<evidence type="ECO:0000259" key="1">
    <source>
        <dbReference type="Pfam" id="PF00534"/>
    </source>
</evidence>
<dbReference type="Pfam" id="PF00534">
    <property type="entry name" value="Glycos_transf_1"/>
    <property type="match status" value="1"/>
</dbReference>
<accession>G8R4V0</accession>
<keyword evidence="3" id="KW-1185">Reference proteome</keyword>
<dbReference type="PANTHER" id="PTHR45947">
    <property type="entry name" value="SULFOQUINOVOSYL TRANSFERASE SQD2"/>
    <property type="match status" value="1"/>
</dbReference>
<name>G8R4V0_OWEHD</name>
<gene>
    <name evidence="2" type="ordered locus">Oweho_3313</name>
</gene>
<dbReference type="InterPro" id="IPR050194">
    <property type="entry name" value="Glycosyltransferase_grp1"/>
</dbReference>
<dbReference type="CDD" id="cd03801">
    <property type="entry name" value="GT4_PimA-like"/>
    <property type="match status" value="1"/>
</dbReference>
<evidence type="ECO:0000313" key="3">
    <source>
        <dbReference type="Proteomes" id="UP000005631"/>
    </source>
</evidence>
<dbReference type="HOGENOM" id="CLU_068033_0_0_10"/>
<dbReference type="STRING" id="926562.Oweho_3313"/>
<dbReference type="eggNOG" id="COG0438">
    <property type="taxonomic scope" value="Bacteria"/>
</dbReference>
<sequence>MKNHDSGKTLVLGYFGYRTNQLDGQTIKTRNVYEMLRLAPYCDEVGFFDTESFKESKWNILNMFLTVWKAQKLIYIPAHNNLKFFFPLIFLLTKIKRIPIAYVVVGGWLADFIKTKKLLTKLLAKVDIILPQTEDLTERLQTEYGFKNVMTFPNFRIHDFEPHETEVTNRNLRLVFMARVRKMKGVDVVFETIRAMKLKYGKVLSIDFYGPVFEEDREYFEAQIEAIDEATYKGELDPSVIYKTLSNYDILVLPTKYFTEGFPGSVLDAYISGIPVIVSDWKYAKEFVEHEVSGLIFKWDNQSDFALQLERVHLDRELLQNMKTGARRHSKKYSVNKAMNLLESFFTDKSN</sequence>
<evidence type="ECO:0000313" key="2">
    <source>
        <dbReference type="EMBL" id="AEV34264.1"/>
    </source>
</evidence>
<dbReference type="AlphaFoldDB" id="G8R4V0"/>